<protein>
    <submittedName>
        <fullName evidence="1">Uncharacterized protein</fullName>
    </submittedName>
</protein>
<gene>
    <name evidence="1" type="ORF">GCM10022250_20200</name>
</gene>
<organism evidence="1 2">
    <name type="scientific">Flavobacterium chungbukense</name>
    <dbReference type="NCBI Taxonomy" id="877464"/>
    <lineage>
        <taxon>Bacteria</taxon>
        <taxon>Pseudomonadati</taxon>
        <taxon>Bacteroidota</taxon>
        <taxon>Flavobacteriia</taxon>
        <taxon>Flavobacteriales</taxon>
        <taxon>Flavobacteriaceae</taxon>
        <taxon>Flavobacterium</taxon>
    </lineage>
</organism>
<proteinExistence type="predicted"/>
<dbReference type="EMBL" id="BAABAO010000006">
    <property type="protein sequence ID" value="GAA4129965.1"/>
    <property type="molecule type" value="Genomic_DNA"/>
</dbReference>
<keyword evidence="2" id="KW-1185">Reference proteome</keyword>
<accession>A0ABP7Y3D9</accession>
<reference evidence="2" key="1">
    <citation type="journal article" date="2019" name="Int. J. Syst. Evol. Microbiol.">
        <title>The Global Catalogue of Microorganisms (GCM) 10K type strain sequencing project: providing services to taxonomists for standard genome sequencing and annotation.</title>
        <authorList>
            <consortium name="The Broad Institute Genomics Platform"/>
            <consortium name="The Broad Institute Genome Sequencing Center for Infectious Disease"/>
            <person name="Wu L."/>
            <person name="Ma J."/>
        </authorList>
    </citation>
    <scope>NUCLEOTIDE SEQUENCE [LARGE SCALE GENOMIC DNA]</scope>
    <source>
        <strain evidence="2">JCM 17386</strain>
    </source>
</reference>
<comment type="caution">
    <text evidence="1">The sequence shown here is derived from an EMBL/GenBank/DDBJ whole genome shotgun (WGS) entry which is preliminary data.</text>
</comment>
<evidence type="ECO:0000313" key="2">
    <source>
        <dbReference type="Proteomes" id="UP001501333"/>
    </source>
</evidence>
<dbReference type="Proteomes" id="UP001501333">
    <property type="component" value="Unassembled WGS sequence"/>
</dbReference>
<name>A0ABP7Y3D9_9FLAO</name>
<evidence type="ECO:0000313" key="1">
    <source>
        <dbReference type="EMBL" id="GAA4129965.1"/>
    </source>
</evidence>
<sequence length="50" mass="5881">MAVTLKILSMYVFFKFYASKIKDSGLILEFKNSKLNKLNRVKIAIWNLKN</sequence>